<evidence type="ECO:0000313" key="1">
    <source>
        <dbReference type="EMBL" id="KUN91624.1"/>
    </source>
</evidence>
<name>A0A101TFZ9_9ACTN</name>
<sequence>MSEDPTGGYATNPRETKLLMTQSIEDVTRFMEGAEMLGTGLQVRRVAIPKGHADPYVFQEWWEVRVFDDPHLGREYEPKRT</sequence>
<dbReference type="AlphaFoldDB" id="A0A101TFZ9"/>
<organism evidence="1 2">
    <name type="scientific">Streptomyces caeruleatus</name>
    <dbReference type="NCBI Taxonomy" id="661399"/>
    <lineage>
        <taxon>Bacteria</taxon>
        <taxon>Bacillati</taxon>
        <taxon>Actinomycetota</taxon>
        <taxon>Actinomycetes</taxon>
        <taxon>Kitasatosporales</taxon>
        <taxon>Streptomycetaceae</taxon>
        <taxon>Streptomyces</taxon>
    </lineage>
</organism>
<comment type="caution">
    <text evidence="1">The sequence shown here is derived from an EMBL/GenBank/DDBJ whole genome shotgun (WGS) entry which is preliminary data.</text>
</comment>
<dbReference type="RefSeq" id="WP_062724921.1">
    <property type="nucleotide sequence ID" value="NZ_KQ948947.1"/>
</dbReference>
<dbReference type="Proteomes" id="UP000053429">
    <property type="component" value="Unassembled WGS sequence"/>
</dbReference>
<protein>
    <submittedName>
        <fullName evidence="1">Uncharacterized protein</fullName>
    </submittedName>
</protein>
<proteinExistence type="predicted"/>
<accession>A0A101TFZ9</accession>
<gene>
    <name evidence="1" type="ORF">AQJ67_41715</name>
</gene>
<keyword evidence="2" id="KW-1185">Reference proteome</keyword>
<dbReference type="EMBL" id="LMWY01000064">
    <property type="protein sequence ID" value="KUN91624.1"/>
    <property type="molecule type" value="Genomic_DNA"/>
</dbReference>
<evidence type="ECO:0000313" key="2">
    <source>
        <dbReference type="Proteomes" id="UP000053429"/>
    </source>
</evidence>
<reference evidence="1 2" key="1">
    <citation type="submission" date="2015-10" db="EMBL/GenBank/DDBJ databases">
        <title>Draft genome sequence of Streptomyces caeruleatus NRRL B-24802, type strain for the species Streptomyces caeruleatus.</title>
        <authorList>
            <person name="Ruckert C."/>
            <person name="Winkler A."/>
            <person name="Kalinowski J."/>
            <person name="Kampfer P."/>
            <person name="Glaeser S."/>
        </authorList>
    </citation>
    <scope>NUCLEOTIDE SEQUENCE [LARGE SCALE GENOMIC DNA]</scope>
    <source>
        <strain evidence="1 2">NRRL B-24802</strain>
    </source>
</reference>